<keyword evidence="3" id="KW-1185">Reference proteome</keyword>
<organism evidence="2 3">
    <name type="scientific">Tetrahymena thermophila (strain SB210)</name>
    <dbReference type="NCBI Taxonomy" id="312017"/>
    <lineage>
        <taxon>Eukaryota</taxon>
        <taxon>Sar</taxon>
        <taxon>Alveolata</taxon>
        <taxon>Ciliophora</taxon>
        <taxon>Intramacronucleata</taxon>
        <taxon>Oligohymenophorea</taxon>
        <taxon>Hymenostomatida</taxon>
        <taxon>Tetrahymenina</taxon>
        <taxon>Tetrahymenidae</taxon>
        <taxon>Tetrahymena</taxon>
    </lineage>
</organism>
<dbReference type="Proteomes" id="UP000009168">
    <property type="component" value="Unassembled WGS sequence"/>
</dbReference>
<dbReference type="AlphaFoldDB" id="I7MMS6"/>
<reference evidence="3" key="1">
    <citation type="journal article" date="2006" name="PLoS Biol.">
        <title>Macronuclear genome sequence of the ciliate Tetrahymena thermophila, a model eukaryote.</title>
        <authorList>
            <person name="Eisen J.A."/>
            <person name="Coyne R.S."/>
            <person name="Wu M."/>
            <person name="Wu D."/>
            <person name="Thiagarajan M."/>
            <person name="Wortman J.R."/>
            <person name="Badger J.H."/>
            <person name="Ren Q."/>
            <person name="Amedeo P."/>
            <person name="Jones K.M."/>
            <person name="Tallon L.J."/>
            <person name="Delcher A.L."/>
            <person name="Salzberg S.L."/>
            <person name="Silva J.C."/>
            <person name="Haas B.J."/>
            <person name="Majoros W.H."/>
            <person name="Farzad M."/>
            <person name="Carlton J.M."/>
            <person name="Smith R.K. Jr."/>
            <person name="Garg J."/>
            <person name="Pearlman R.E."/>
            <person name="Karrer K.M."/>
            <person name="Sun L."/>
            <person name="Manning G."/>
            <person name="Elde N.C."/>
            <person name="Turkewitz A.P."/>
            <person name="Asai D.J."/>
            <person name="Wilkes D.E."/>
            <person name="Wang Y."/>
            <person name="Cai H."/>
            <person name="Collins K."/>
            <person name="Stewart B.A."/>
            <person name="Lee S.R."/>
            <person name="Wilamowska K."/>
            <person name="Weinberg Z."/>
            <person name="Ruzzo W.L."/>
            <person name="Wloga D."/>
            <person name="Gaertig J."/>
            <person name="Frankel J."/>
            <person name="Tsao C.-C."/>
            <person name="Gorovsky M.A."/>
            <person name="Keeling P.J."/>
            <person name="Waller R.F."/>
            <person name="Patron N.J."/>
            <person name="Cherry J.M."/>
            <person name="Stover N.A."/>
            <person name="Krieger C.J."/>
            <person name="del Toro C."/>
            <person name="Ryder H.F."/>
            <person name="Williamson S.C."/>
            <person name="Barbeau R.A."/>
            <person name="Hamilton E.P."/>
            <person name="Orias E."/>
        </authorList>
    </citation>
    <scope>NUCLEOTIDE SEQUENCE [LARGE SCALE GENOMIC DNA]</scope>
    <source>
        <strain evidence="3">SB210</strain>
    </source>
</reference>
<proteinExistence type="predicted"/>
<name>I7MMS6_TETTS</name>
<dbReference type="RefSeq" id="XP_001026564.1">
    <property type="nucleotide sequence ID" value="XM_001026564.3"/>
</dbReference>
<gene>
    <name evidence="2" type="ORF">TTHERM_00329990</name>
</gene>
<accession>I7MMS6</accession>
<evidence type="ECO:0000313" key="3">
    <source>
        <dbReference type="Proteomes" id="UP000009168"/>
    </source>
</evidence>
<dbReference type="HOGENOM" id="CLU_654683_0_0_1"/>
<dbReference type="KEGG" id="tet:TTHERM_00329990"/>
<evidence type="ECO:0000256" key="1">
    <source>
        <dbReference type="SAM" id="MobiDB-lite"/>
    </source>
</evidence>
<dbReference type="EMBL" id="GG662299">
    <property type="protein sequence ID" value="EAS06319.1"/>
    <property type="molecule type" value="Genomic_DNA"/>
</dbReference>
<sequence length="420" mass="48192">MSTFNLSFYFPNSGNRTTINSIQKQNYNQSIDQIPSQKIRNNNFQLVLPQLDRKINHKKLTTYDNYTNGSKKSDNIASKEALIDWLVGKKDISVEDIIKNRHSSNINQEEKFFNGSQQISSQAPKMIVSQRRCVQGKRSFQDLGDIGSYSTLDSSNNPNKEENQNLQQGVSSIGNWSASAQNIQLPRILESQHFQNKSKDDNEQILSQNSSNRRLVKKVSIDLFEDKKQLGQSLKTREESNQFKNSCQQSFNFSNQYADQQQKELADSKQSSYLTYKRLSNLETYNNTTNQSANQFHYRNSSLTSFDNSSNSPIEINNRQNINLNIPRYSSLQHINMPSSLNQQQKAINQESNESGTRVQSSKRSSRRFIASSMGNIPLPEQIKQQIITKSILKDRSNKNFLQTPKKSVIFNEKIQAFPI</sequence>
<dbReference type="GeneID" id="7826688"/>
<dbReference type="InParanoid" id="I7MMS6"/>
<evidence type="ECO:0000313" key="2">
    <source>
        <dbReference type="EMBL" id="EAS06319.1"/>
    </source>
</evidence>
<protein>
    <submittedName>
        <fullName evidence="2">Uncharacterized protein</fullName>
    </submittedName>
</protein>
<feature type="compositionally biased region" description="Polar residues" evidence="1">
    <location>
        <begin position="148"/>
        <end position="169"/>
    </location>
</feature>
<feature type="region of interest" description="Disordered" evidence="1">
    <location>
        <begin position="145"/>
        <end position="169"/>
    </location>
</feature>